<organism evidence="1 2">
    <name type="scientific">Cuscuta epithymum</name>
    <dbReference type="NCBI Taxonomy" id="186058"/>
    <lineage>
        <taxon>Eukaryota</taxon>
        <taxon>Viridiplantae</taxon>
        <taxon>Streptophyta</taxon>
        <taxon>Embryophyta</taxon>
        <taxon>Tracheophyta</taxon>
        <taxon>Spermatophyta</taxon>
        <taxon>Magnoliopsida</taxon>
        <taxon>eudicotyledons</taxon>
        <taxon>Gunneridae</taxon>
        <taxon>Pentapetalae</taxon>
        <taxon>asterids</taxon>
        <taxon>lamiids</taxon>
        <taxon>Solanales</taxon>
        <taxon>Convolvulaceae</taxon>
        <taxon>Cuscuteae</taxon>
        <taxon>Cuscuta</taxon>
        <taxon>Cuscuta subgen. Cuscuta</taxon>
    </lineage>
</organism>
<accession>A0AAV0GBJ4</accession>
<dbReference type="Proteomes" id="UP001152523">
    <property type="component" value="Unassembled WGS sequence"/>
</dbReference>
<dbReference type="EMBL" id="CAMAPF010001073">
    <property type="protein sequence ID" value="CAH9145222.1"/>
    <property type="molecule type" value="Genomic_DNA"/>
</dbReference>
<evidence type="ECO:0000313" key="2">
    <source>
        <dbReference type="Proteomes" id="UP001152523"/>
    </source>
</evidence>
<name>A0AAV0GBJ4_9ASTE</name>
<sequence length="102" mass="11896">MGYFYDWDWTASYWLTYNCLSCRTTDFTKNPTWKGDTTSSCSPSCHSCVNNVSMAFLTNLNNIKPLVGKYESLAWFYKWIGLFFYARAVSSIEWHVSKSHLC</sequence>
<proteinExistence type="predicted"/>
<reference evidence="1" key="1">
    <citation type="submission" date="2022-07" db="EMBL/GenBank/DDBJ databases">
        <authorList>
            <person name="Macas J."/>
            <person name="Novak P."/>
            <person name="Neumann P."/>
        </authorList>
    </citation>
    <scope>NUCLEOTIDE SEQUENCE</scope>
</reference>
<evidence type="ECO:0000313" key="1">
    <source>
        <dbReference type="EMBL" id="CAH9145222.1"/>
    </source>
</evidence>
<gene>
    <name evidence="1" type="ORF">CEPIT_LOCUS42048</name>
</gene>
<dbReference type="AlphaFoldDB" id="A0AAV0GBJ4"/>
<protein>
    <submittedName>
        <fullName evidence="1">Uncharacterized protein</fullName>
    </submittedName>
</protein>
<comment type="caution">
    <text evidence="1">The sequence shown here is derived from an EMBL/GenBank/DDBJ whole genome shotgun (WGS) entry which is preliminary data.</text>
</comment>
<keyword evidence="2" id="KW-1185">Reference proteome</keyword>